<dbReference type="OrthoDB" id="9770517at2"/>
<keyword evidence="2" id="KW-0564">Palmitate</keyword>
<keyword evidence="2" id="KW-0472">Membrane</keyword>
<dbReference type="Gene3D" id="1.20.1600.10">
    <property type="entry name" value="Outer membrane efflux proteins (OEP)"/>
    <property type="match status" value="1"/>
</dbReference>
<dbReference type="AlphaFoldDB" id="A0A291QWU1"/>
<dbReference type="PANTHER" id="PTHR30203">
    <property type="entry name" value="OUTER MEMBRANE CATION EFFLUX PROTEIN"/>
    <property type="match status" value="1"/>
</dbReference>
<organism evidence="3 4">
    <name type="scientific">Chitinophaga caeni</name>
    <dbReference type="NCBI Taxonomy" id="2029983"/>
    <lineage>
        <taxon>Bacteria</taxon>
        <taxon>Pseudomonadati</taxon>
        <taxon>Bacteroidota</taxon>
        <taxon>Chitinophagia</taxon>
        <taxon>Chitinophagales</taxon>
        <taxon>Chitinophagaceae</taxon>
        <taxon>Chitinophaga</taxon>
    </lineage>
</organism>
<dbReference type="GO" id="GO:0015562">
    <property type="term" value="F:efflux transmembrane transporter activity"/>
    <property type="evidence" value="ECO:0007669"/>
    <property type="project" value="InterPro"/>
</dbReference>
<dbReference type="KEGG" id="cbae:COR50_14760"/>
<keyword evidence="2" id="KW-0812">Transmembrane</keyword>
<comment type="similarity">
    <text evidence="1 2">Belongs to the outer membrane factor (OMF) (TC 1.B.17) family.</text>
</comment>
<evidence type="ECO:0000256" key="1">
    <source>
        <dbReference type="ARBA" id="ARBA00007613"/>
    </source>
</evidence>
<dbReference type="Pfam" id="PF02321">
    <property type="entry name" value="OEP"/>
    <property type="match status" value="2"/>
</dbReference>
<dbReference type="EMBL" id="CP023777">
    <property type="protein sequence ID" value="ATL48324.1"/>
    <property type="molecule type" value="Genomic_DNA"/>
</dbReference>
<keyword evidence="2" id="KW-1134">Transmembrane beta strand</keyword>
<keyword evidence="2" id="KW-0732">Signal</keyword>
<dbReference type="InterPro" id="IPR003423">
    <property type="entry name" value="OMP_efflux"/>
</dbReference>
<dbReference type="Gene3D" id="2.20.200.10">
    <property type="entry name" value="Outer membrane efflux proteins (OEP)"/>
    <property type="match status" value="1"/>
</dbReference>
<dbReference type="SUPFAM" id="SSF56954">
    <property type="entry name" value="Outer membrane efflux proteins (OEP)"/>
    <property type="match status" value="1"/>
</dbReference>
<comment type="subcellular location">
    <subcellularLocation>
        <location evidence="2">Cell membrane</location>
        <topology evidence="2">Lipid-anchor</topology>
    </subcellularLocation>
</comment>
<evidence type="ECO:0000313" key="3">
    <source>
        <dbReference type="EMBL" id="ATL48324.1"/>
    </source>
</evidence>
<protein>
    <submittedName>
        <fullName evidence="3">RND transporter</fullName>
    </submittedName>
</protein>
<keyword evidence="2" id="KW-0449">Lipoprotein</keyword>
<dbReference type="PANTHER" id="PTHR30203:SF30">
    <property type="entry name" value="OUTER MEMBRANE PROTEIN-RELATED"/>
    <property type="match status" value="1"/>
</dbReference>
<evidence type="ECO:0000256" key="2">
    <source>
        <dbReference type="RuleBase" id="RU362097"/>
    </source>
</evidence>
<sequence length="474" mass="52285">MNQSLIRNIILAALLLCSACATQKTLTLPEAVALPATPSSEDTVSTLSFREVFHDENLRSLIEIALQHNFDLLSAQQRINIAAANLNVAKSAWLPKVEGAVSAGAEKYGDYTQNGVGNFDTNFSDNINGKQEIPYPVTPSYFIGLRSSWELDVWGKLKLQKQAVNARFLATKEGKHLIRTQVIASIAGMYYELTTLDNELQIIKSNIKLQESALATVEIQKAGGRATELAVQQFRAQLLGTKALEFKIRQDIAALEFQLNAVLGRMPQAIARTRQNAKQTVLPSIEKGISAQLLLNRPDVQQAEWELAATKVDVQVAQKAFLPSLTITPYLGFESFKAKLLFEPASIAWGAIGGLTAPIFQQKKLKANYAQREAAAYQAFYNYQQKLVNGYQEVATTLNKVENEQKAYDFKLQEVAVLQQAVATANTLFTTGYASYLEVITAQKSVLEAELSLVNTRRRVYQGIVSLYRALGGS</sequence>
<dbReference type="RefSeq" id="WP_098194698.1">
    <property type="nucleotide sequence ID" value="NZ_CP023777.1"/>
</dbReference>
<proteinExistence type="inferred from homology"/>
<feature type="chain" id="PRO_5011819730" evidence="2">
    <location>
        <begin position="24"/>
        <end position="474"/>
    </location>
</feature>
<name>A0A291QWU1_9BACT</name>
<gene>
    <name evidence="3" type="ORF">COR50_14760</name>
</gene>
<reference evidence="3 4" key="1">
    <citation type="submission" date="2017-10" db="EMBL/GenBank/DDBJ databases">
        <title>Paenichitinophaga pekingensis gen. nov., sp. nov., isolated from activated sludge.</title>
        <authorList>
            <person name="Jin D."/>
            <person name="Kong X."/>
            <person name="Deng Y."/>
            <person name="Bai Z."/>
        </authorList>
    </citation>
    <scope>NUCLEOTIDE SEQUENCE [LARGE SCALE GENOMIC DNA]</scope>
    <source>
        <strain evidence="3 4">13</strain>
    </source>
</reference>
<dbReference type="InterPro" id="IPR010131">
    <property type="entry name" value="MdtP/NodT-like"/>
</dbReference>
<dbReference type="GO" id="GO:0005886">
    <property type="term" value="C:plasma membrane"/>
    <property type="evidence" value="ECO:0007669"/>
    <property type="project" value="UniProtKB-SubCell"/>
</dbReference>
<dbReference type="Proteomes" id="UP000220133">
    <property type="component" value="Chromosome"/>
</dbReference>
<feature type="signal peptide" evidence="2">
    <location>
        <begin position="1"/>
        <end position="23"/>
    </location>
</feature>
<keyword evidence="4" id="KW-1185">Reference proteome</keyword>
<evidence type="ECO:0000313" key="4">
    <source>
        <dbReference type="Proteomes" id="UP000220133"/>
    </source>
</evidence>
<dbReference type="NCBIfam" id="TIGR01845">
    <property type="entry name" value="outer_NodT"/>
    <property type="match status" value="1"/>
</dbReference>
<accession>A0A291QWU1</accession>